<feature type="region of interest" description="Disordered" evidence="1">
    <location>
        <begin position="1"/>
        <end position="64"/>
    </location>
</feature>
<accession>A0A410PV55</accession>
<name>A0A410PV55_9FIRM</name>
<dbReference type="KEGG" id="amij:EQM06_05840"/>
<dbReference type="Pfam" id="PF12655">
    <property type="entry name" value="CDIF630_02480-like"/>
    <property type="match status" value="1"/>
</dbReference>
<feature type="compositionally biased region" description="Polar residues" evidence="1">
    <location>
        <begin position="21"/>
        <end position="44"/>
    </location>
</feature>
<keyword evidence="3" id="KW-1185">Reference proteome</keyword>
<sequence length="64" mass="7159">MDDNTKNRLNGMNNMRLDDSNAVNNENTAAWSNAEQAAEQTDVNIPSEYSIEKAKNWVDNGSQL</sequence>
<evidence type="ECO:0000313" key="2">
    <source>
        <dbReference type="EMBL" id="QAT42790.1"/>
    </source>
</evidence>
<dbReference type="InterPro" id="IPR024209">
    <property type="entry name" value="CDIF630_02480-like"/>
</dbReference>
<evidence type="ECO:0000256" key="1">
    <source>
        <dbReference type="SAM" id="MobiDB-lite"/>
    </source>
</evidence>
<dbReference type="Proteomes" id="UP000287601">
    <property type="component" value="Chromosome"/>
</dbReference>
<dbReference type="EMBL" id="CP035281">
    <property type="protein sequence ID" value="QAT42790.1"/>
    <property type="molecule type" value="Genomic_DNA"/>
</dbReference>
<dbReference type="OrthoDB" id="1708132at2"/>
<dbReference type="RefSeq" id="WP_128745439.1">
    <property type="nucleotide sequence ID" value="NZ_CP035281.1"/>
</dbReference>
<protein>
    <submittedName>
        <fullName evidence="2">DUF3787 domain-containing protein</fullName>
    </submittedName>
</protein>
<gene>
    <name evidence="2" type="ORF">EQM06_05840</name>
</gene>
<reference evidence="2 3" key="1">
    <citation type="submission" date="2019-01" db="EMBL/GenBank/DDBJ databases">
        <title>Draft genomes of a novel of Aminipila strains.</title>
        <authorList>
            <person name="Ma S."/>
        </authorList>
    </citation>
    <scope>NUCLEOTIDE SEQUENCE [LARGE SCALE GENOMIC DNA]</scope>
    <source>
        <strain evidence="3">JN-39</strain>
    </source>
</reference>
<dbReference type="AlphaFoldDB" id="A0A410PV55"/>
<evidence type="ECO:0000313" key="3">
    <source>
        <dbReference type="Proteomes" id="UP000287601"/>
    </source>
</evidence>
<organism evidence="2 3">
    <name type="scientific">Aminipila luticellarii</name>
    <dbReference type="NCBI Taxonomy" id="2507160"/>
    <lineage>
        <taxon>Bacteria</taxon>
        <taxon>Bacillati</taxon>
        <taxon>Bacillota</taxon>
        <taxon>Clostridia</taxon>
        <taxon>Peptostreptococcales</taxon>
        <taxon>Anaerovoracaceae</taxon>
        <taxon>Aminipila</taxon>
    </lineage>
</organism>
<proteinExistence type="predicted"/>